<dbReference type="GeneID" id="39990614"/>
<keyword evidence="2" id="KW-1185">Reference proteome</keyword>
<reference evidence="1 2" key="1">
    <citation type="submission" date="2017-03" db="EMBL/GenBank/DDBJ databases">
        <title>An alternative strategy for trypanosome survival in the mammalian bloodstream revealed through genome and transcriptome analysis of the ubiquitous bovine parasite Trypanosoma (Megatrypanum) theileri.</title>
        <authorList>
            <person name="Kelly S."/>
            <person name="Ivens A."/>
            <person name="Mott A."/>
            <person name="O'Neill E."/>
            <person name="Emms D."/>
            <person name="Macleod O."/>
            <person name="Voorheis P."/>
            <person name="Matthews J."/>
            <person name="Matthews K."/>
            <person name="Carrington M."/>
        </authorList>
    </citation>
    <scope>NUCLEOTIDE SEQUENCE [LARGE SCALE GENOMIC DNA]</scope>
    <source>
        <strain evidence="1">Edinburgh</strain>
    </source>
</reference>
<sequence length="154" mass="18063">MSTDSELQAKYDAAVERYQAAKQAEAAAKKEVDEKEAWVRKTQEGTKEHYFAWAEVWNAEVALIEIVEQRYAAEYERDLCYADWMKYKHGADSKEAQIAQHSAELARTKEFIDTHYPLYWIKWDKLDNIALCVYYHLKAEGYVKIADDLERAQD</sequence>
<feature type="non-terminal residue" evidence="1">
    <location>
        <position position="154"/>
    </location>
</feature>
<comment type="caution">
    <text evidence="1">The sequence shown here is derived from an EMBL/GenBank/DDBJ whole genome shotgun (WGS) entry which is preliminary data.</text>
</comment>
<accession>A0A1X0NGJ2</accession>
<dbReference type="EMBL" id="NBCO01000056">
    <property type="protein sequence ID" value="ORC83826.1"/>
    <property type="molecule type" value="Genomic_DNA"/>
</dbReference>
<dbReference type="RefSeq" id="XP_028877892.1">
    <property type="nucleotide sequence ID" value="XM_029030834.1"/>
</dbReference>
<proteinExistence type="predicted"/>
<dbReference type="Proteomes" id="UP000192257">
    <property type="component" value="Unassembled WGS sequence"/>
</dbReference>
<dbReference type="AlphaFoldDB" id="A0A1X0NGJ2"/>
<evidence type="ECO:0000313" key="2">
    <source>
        <dbReference type="Proteomes" id="UP000192257"/>
    </source>
</evidence>
<organism evidence="1 2">
    <name type="scientific">Trypanosoma theileri</name>
    <dbReference type="NCBI Taxonomy" id="67003"/>
    <lineage>
        <taxon>Eukaryota</taxon>
        <taxon>Discoba</taxon>
        <taxon>Euglenozoa</taxon>
        <taxon>Kinetoplastea</taxon>
        <taxon>Metakinetoplastina</taxon>
        <taxon>Trypanosomatida</taxon>
        <taxon>Trypanosomatidae</taxon>
        <taxon>Trypanosoma</taxon>
    </lineage>
</organism>
<dbReference type="VEuPathDB" id="TriTrypDB:TM35_000561240"/>
<protein>
    <submittedName>
        <fullName evidence="1">Uncharacterized protein</fullName>
    </submittedName>
</protein>
<evidence type="ECO:0000313" key="1">
    <source>
        <dbReference type="EMBL" id="ORC83826.1"/>
    </source>
</evidence>
<gene>
    <name evidence="1" type="ORF">TM35_000561240</name>
</gene>
<name>A0A1X0NGJ2_9TRYP</name>